<dbReference type="EMBL" id="HACM01005820">
    <property type="protein sequence ID" value="CRZ06262.1"/>
    <property type="molecule type" value="Transcribed_RNA"/>
</dbReference>
<protein>
    <submittedName>
        <fullName evidence="1">Uncharacterized protein</fullName>
    </submittedName>
</protein>
<name>A0A0H5QX00_9EUKA</name>
<sequence length="162" mass="17463">LIDTAPCTVWDDGQARSPVALDNSIFITTRVITTVQQRHCQDGIACQDPFVAVGASSKYFLAGVDNYTIGVLHNFEARRFMAESSQKTAFGTIIAGTGNQLYAGTSKDLTGTLVDEKGQVMKEFKDANGINIVQLQEFVSAGGIQLNQACRVWSMIALVSVP</sequence>
<feature type="non-terminal residue" evidence="1">
    <location>
        <position position="1"/>
    </location>
</feature>
<organism evidence="1">
    <name type="scientific">Spongospora subterranea</name>
    <dbReference type="NCBI Taxonomy" id="70186"/>
    <lineage>
        <taxon>Eukaryota</taxon>
        <taxon>Sar</taxon>
        <taxon>Rhizaria</taxon>
        <taxon>Endomyxa</taxon>
        <taxon>Phytomyxea</taxon>
        <taxon>Plasmodiophorida</taxon>
        <taxon>Plasmodiophoridae</taxon>
        <taxon>Spongospora</taxon>
    </lineage>
</organism>
<accession>A0A0H5QX00</accession>
<evidence type="ECO:0000313" key="1">
    <source>
        <dbReference type="EMBL" id="CRZ06262.1"/>
    </source>
</evidence>
<dbReference type="AlphaFoldDB" id="A0A0H5QX00"/>
<proteinExistence type="predicted"/>
<reference evidence="1" key="1">
    <citation type="submission" date="2015-04" db="EMBL/GenBank/DDBJ databases">
        <title>The genome sequence of the plant pathogenic Rhizarian Plasmodiophora brassicae reveals insights in its biotrophic life cycle and the origin of chitin synthesis.</title>
        <authorList>
            <person name="Schwelm A."/>
            <person name="Fogelqvist J."/>
            <person name="Knaust A."/>
            <person name="Julke S."/>
            <person name="Lilja T."/>
            <person name="Dhandapani V."/>
            <person name="Bonilla-Rosso G."/>
            <person name="Karlsson M."/>
            <person name="Shevchenko A."/>
            <person name="Choi S.R."/>
            <person name="Kim H.G."/>
            <person name="Park J.Y."/>
            <person name="Lim Y.P."/>
            <person name="Ludwig-Muller J."/>
            <person name="Dixelius C."/>
        </authorList>
    </citation>
    <scope>NUCLEOTIDE SEQUENCE</scope>
    <source>
        <tissue evidence="1">Potato root galls</tissue>
    </source>
</reference>